<organism evidence="2 3">
    <name type="scientific">Todus mexicanus</name>
    <name type="common">Puerto Rican tody</name>
    <dbReference type="NCBI Taxonomy" id="135184"/>
    <lineage>
        <taxon>Eukaryota</taxon>
        <taxon>Metazoa</taxon>
        <taxon>Chordata</taxon>
        <taxon>Craniata</taxon>
        <taxon>Vertebrata</taxon>
        <taxon>Euteleostomi</taxon>
        <taxon>Archelosauria</taxon>
        <taxon>Archosauria</taxon>
        <taxon>Dinosauria</taxon>
        <taxon>Saurischia</taxon>
        <taxon>Theropoda</taxon>
        <taxon>Coelurosauria</taxon>
        <taxon>Aves</taxon>
        <taxon>Neognathae</taxon>
        <taxon>Neoaves</taxon>
        <taxon>Telluraves</taxon>
        <taxon>Coraciimorphae</taxon>
        <taxon>Coraciiformes</taxon>
        <taxon>Todidae</taxon>
        <taxon>Todus</taxon>
    </lineage>
</organism>
<dbReference type="AlphaFoldDB" id="A0A851DTV2"/>
<dbReference type="EMBL" id="WEIS01114701">
    <property type="protein sequence ID" value="NWI71316.1"/>
    <property type="molecule type" value="Genomic_DNA"/>
</dbReference>
<comment type="caution">
    <text evidence="2">The sequence shown here is derived from an EMBL/GenBank/DDBJ whole genome shotgun (WGS) entry which is preliminary data.</text>
</comment>
<evidence type="ECO:0000313" key="2">
    <source>
        <dbReference type="EMBL" id="NWI71316.1"/>
    </source>
</evidence>
<dbReference type="Gene3D" id="2.60.40.10">
    <property type="entry name" value="Immunoglobulins"/>
    <property type="match status" value="1"/>
</dbReference>
<feature type="non-terminal residue" evidence="2">
    <location>
        <position position="1"/>
    </location>
</feature>
<dbReference type="InterPro" id="IPR013783">
    <property type="entry name" value="Ig-like_fold"/>
</dbReference>
<reference evidence="2" key="1">
    <citation type="submission" date="2019-10" db="EMBL/GenBank/DDBJ databases">
        <title>Bird 10,000 Genomes (B10K) Project - Family phase.</title>
        <authorList>
            <person name="Zhang G."/>
        </authorList>
    </citation>
    <scope>NUCLEOTIDE SEQUENCE</scope>
    <source>
        <strain evidence="2">B10K-DU-002-69</strain>
        <tissue evidence="2">Muscle</tissue>
    </source>
</reference>
<keyword evidence="3" id="KW-1185">Reference proteome</keyword>
<dbReference type="InterPro" id="IPR048668">
    <property type="entry name" value="IL3RB_N"/>
</dbReference>
<evidence type="ECO:0000313" key="3">
    <source>
        <dbReference type="Proteomes" id="UP000660247"/>
    </source>
</evidence>
<evidence type="ECO:0000259" key="1">
    <source>
        <dbReference type="Pfam" id="PF21460"/>
    </source>
</evidence>
<dbReference type="Pfam" id="PF21460">
    <property type="entry name" value="IL3Rb_N"/>
    <property type="match status" value="1"/>
</dbReference>
<dbReference type="InterPro" id="IPR036116">
    <property type="entry name" value="FN3_sf"/>
</dbReference>
<name>A0A851DTV2_TODME</name>
<gene>
    <name evidence="2" type="primary">Csf2rb_1</name>
    <name evidence="2" type="ORF">TODMEX_R11214</name>
</gene>
<dbReference type="Proteomes" id="UP000660247">
    <property type="component" value="Unassembled WGS sequence"/>
</dbReference>
<feature type="non-terminal residue" evidence="2">
    <location>
        <position position="107"/>
    </location>
</feature>
<sequence>SIPMKSLSCYNDYKSQVTCTWMEHSEAHALVHMVLYQRDNMIKDNTEMLCKRQSENDLQEAPESYVHWVCRTTTNSFGIGVNDIYSFKANKMLQAELNLDLFQNGKD</sequence>
<dbReference type="SUPFAM" id="SSF49265">
    <property type="entry name" value="Fibronectin type III"/>
    <property type="match status" value="1"/>
</dbReference>
<proteinExistence type="predicted"/>
<dbReference type="OrthoDB" id="8906725at2759"/>
<feature type="domain" description="Cytokine receptor common subunit beta N-terminal" evidence="1">
    <location>
        <begin position="2"/>
        <end position="89"/>
    </location>
</feature>
<protein>
    <submittedName>
        <fullName evidence="2">IL3RB protein</fullName>
    </submittedName>
</protein>
<accession>A0A851DTV2</accession>